<name>A7N3L6_VIBC1</name>
<reference evidence="1 2" key="1">
    <citation type="submission" date="2007-08" db="EMBL/GenBank/DDBJ databases">
        <authorList>
            <consortium name="The Vibrio harveyi Genome Sequencing Project"/>
            <person name="Bassler B."/>
            <person name="Clifton S.W."/>
            <person name="Fulton L."/>
            <person name="Delehaunty K."/>
            <person name="Fronick C."/>
            <person name="Harrison M."/>
            <person name="Markivic C."/>
            <person name="Fulton R."/>
            <person name="Tin-Wollam A.-M."/>
            <person name="Shah N."/>
            <person name="Pepin K."/>
            <person name="Nash W."/>
            <person name="Thiruvilangam P."/>
            <person name="Bhonagiri V."/>
            <person name="Waters C."/>
            <person name="Tu K.C."/>
            <person name="Irgon J."/>
            <person name="Wilson R.K."/>
        </authorList>
    </citation>
    <scope>NUCLEOTIDE SEQUENCE [LARGE SCALE GENOMIC DNA]</scope>
    <source>
        <strain evidence="2">ATCC BAA-1116 / BB120</strain>
    </source>
</reference>
<dbReference type="KEGG" id="vha:VIBHAR_06391"/>
<dbReference type="Proteomes" id="UP000008152">
    <property type="component" value="Chromosome II"/>
</dbReference>
<proteinExistence type="predicted"/>
<accession>A7N3L6</accession>
<dbReference type="EMBL" id="CP000790">
    <property type="protein sequence ID" value="ABU74282.1"/>
    <property type="molecule type" value="Genomic_DNA"/>
</dbReference>
<protein>
    <submittedName>
        <fullName evidence="1">Uncharacterized protein</fullName>
    </submittedName>
</protein>
<organism evidence="1 2">
    <name type="scientific">Vibrio campbellii (strain ATCC BAA-1116)</name>
    <dbReference type="NCBI Taxonomy" id="2902295"/>
    <lineage>
        <taxon>Bacteria</taxon>
        <taxon>Pseudomonadati</taxon>
        <taxon>Pseudomonadota</taxon>
        <taxon>Gammaproteobacteria</taxon>
        <taxon>Vibrionales</taxon>
        <taxon>Vibrionaceae</taxon>
        <taxon>Vibrio</taxon>
    </lineage>
</organism>
<gene>
    <name evidence="1" type="ordered locus">VIBHAR_06391</name>
</gene>
<evidence type="ECO:0000313" key="2">
    <source>
        <dbReference type="Proteomes" id="UP000008152"/>
    </source>
</evidence>
<dbReference type="AlphaFoldDB" id="A7N3L6"/>
<sequence>MAKKCVAKIPKLLKKVLANYHQQSKWKALIKIEKEPVSVPAQFNL</sequence>
<evidence type="ECO:0000313" key="1">
    <source>
        <dbReference type="EMBL" id="ABU74282.1"/>
    </source>
</evidence>